<dbReference type="InterPro" id="IPR036397">
    <property type="entry name" value="RNaseH_sf"/>
</dbReference>
<keyword evidence="3" id="KW-1185">Reference proteome</keyword>
<evidence type="ECO:0000259" key="1">
    <source>
        <dbReference type="Pfam" id="PF13683"/>
    </source>
</evidence>
<dbReference type="SUPFAM" id="SSF53098">
    <property type="entry name" value="Ribonuclease H-like"/>
    <property type="match status" value="1"/>
</dbReference>
<evidence type="ECO:0000313" key="3">
    <source>
        <dbReference type="Proteomes" id="UP000033924"/>
    </source>
</evidence>
<dbReference type="Gene3D" id="3.30.420.10">
    <property type="entry name" value="Ribonuclease H-like superfamily/Ribonuclease H"/>
    <property type="match status" value="1"/>
</dbReference>
<name>A0A0M2KDT4_9GAMM</name>
<comment type="caution">
    <text evidence="2">The sequence shown here is derived from an EMBL/GenBank/DDBJ whole genome shotgun (WGS) entry which is preliminary data.</text>
</comment>
<dbReference type="STRING" id="65700.SY86_22580"/>
<proteinExistence type="predicted"/>
<evidence type="ECO:0000313" key="2">
    <source>
        <dbReference type="EMBL" id="KKF37550.1"/>
    </source>
</evidence>
<dbReference type="AlphaFoldDB" id="A0A0M2KDT4"/>
<accession>A0A0M2KDT4</accession>
<dbReference type="GO" id="GO:0003676">
    <property type="term" value="F:nucleic acid binding"/>
    <property type="evidence" value="ECO:0007669"/>
    <property type="project" value="InterPro"/>
</dbReference>
<protein>
    <recommendedName>
        <fullName evidence="1">Integrase catalytic domain-containing protein</fullName>
    </recommendedName>
</protein>
<dbReference type="PATRIC" id="fig|65700.7.peg.5621"/>
<dbReference type="Proteomes" id="UP000033924">
    <property type="component" value="Unassembled WGS sequence"/>
</dbReference>
<dbReference type="InterPro" id="IPR012337">
    <property type="entry name" value="RNaseH-like_sf"/>
</dbReference>
<gene>
    <name evidence="2" type="ORF">SY86_22580</name>
</gene>
<feature type="domain" description="Integrase catalytic" evidence="1">
    <location>
        <begin position="14"/>
        <end position="65"/>
    </location>
</feature>
<dbReference type="GO" id="GO:0015074">
    <property type="term" value="P:DNA integration"/>
    <property type="evidence" value="ECO:0007669"/>
    <property type="project" value="InterPro"/>
</dbReference>
<dbReference type="EMBL" id="JXNU01000003">
    <property type="protein sequence ID" value="KKF37550.1"/>
    <property type="molecule type" value="Genomic_DNA"/>
</dbReference>
<organism evidence="2 3">
    <name type="scientific">Erwinia tracheiphila</name>
    <dbReference type="NCBI Taxonomy" id="65700"/>
    <lineage>
        <taxon>Bacteria</taxon>
        <taxon>Pseudomonadati</taxon>
        <taxon>Pseudomonadota</taxon>
        <taxon>Gammaproteobacteria</taxon>
        <taxon>Enterobacterales</taxon>
        <taxon>Erwiniaceae</taxon>
        <taxon>Erwinia</taxon>
    </lineage>
</organism>
<dbReference type="InterPro" id="IPR001584">
    <property type="entry name" value="Integrase_cat-core"/>
</dbReference>
<reference evidence="2 3" key="1">
    <citation type="submission" date="2015-01" db="EMBL/GenBank/DDBJ databases">
        <title>Erwinia tracheiphila.</title>
        <authorList>
            <person name="Shapiro L.R."/>
        </authorList>
    </citation>
    <scope>NUCLEOTIDE SEQUENCE [LARGE SCALE GENOMIC DNA]</scope>
    <source>
        <strain evidence="2 3">BuffGH</strain>
    </source>
</reference>
<dbReference type="Pfam" id="PF13683">
    <property type="entry name" value="rve_3"/>
    <property type="match status" value="1"/>
</dbReference>
<sequence length="92" mass="11097">MCIEEKLWPQVDTVTNGICERFHKTILQDFYQVTFRKKLYEDLESLQTDLDNWLWHYNNERTHQGKMCCGRTPMATLLDGKRVWAEKNLNQM</sequence>